<dbReference type="PANTHER" id="PTHR30572:SF4">
    <property type="entry name" value="ABC TRANSPORTER PERMEASE YTRF"/>
    <property type="match status" value="1"/>
</dbReference>
<feature type="transmembrane region" description="Helical" evidence="7">
    <location>
        <begin position="277"/>
        <end position="296"/>
    </location>
</feature>
<feature type="transmembrane region" description="Helical" evidence="7">
    <location>
        <begin position="183"/>
        <end position="208"/>
    </location>
</feature>
<evidence type="ECO:0000313" key="11">
    <source>
        <dbReference type="Proteomes" id="UP000292958"/>
    </source>
</evidence>
<dbReference type="Proteomes" id="UP000292958">
    <property type="component" value="Unassembled WGS sequence"/>
</dbReference>
<dbReference type="EMBL" id="SHKW01000008">
    <property type="protein sequence ID" value="RZU29105.1"/>
    <property type="molecule type" value="Genomic_DNA"/>
</dbReference>
<dbReference type="OrthoDB" id="5933722at2"/>
<evidence type="ECO:0000259" key="9">
    <source>
        <dbReference type="Pfam" id="PF12704"/>
    </source>
</evidence>
<dbReference type="GO" id="GO:0022857">
    <property type="term" value="F:transmembrane transporter activity"/>
    <property type="evidence" value="ECO:0007669"/>
    <property type="project" value="TreeGrafter"/>
</dbReference>
<keyword evidence="3 7" id="KW-0812">Transmembrane</keyword>
<dbReference type="InterPro" id="IPR050250">
    <property type="entry name" value="Macrolide_Exporter_MacB"/>
</dbReference>
<dbReference type="Pfam" id="PF02687">
    <property type="entry name" value="FtsX"/>
    <property type="match status" value="1"/>
</dbReference>
<comment type="caution">
    <text evidence="10">The sequence shown here is derived from an EMBL/GenBank/DDBJ whole genome shotgun (WGS) entry which is preliminary data.</text>
</comment>
<comment type="subcellular location">
    <subcellularLocation>
        <location evidence="1">Cell membrane</location>
        <topology evidence="1">Multi-pass membrane protein</topology>
    </subcellularLocation>
</comment>
<feature type="non-terminal residue" evidence="10">
    <location>
        <position position="1"/>
    </location>
</feature>
<protein>
    <submittedName>
        <fullName evidence="10">ABC-type antimicrobial peptide transport system permease subunit</fullName>
    </submittedName>
</protein>
<proteinExistence type="inferred from homology"/>
<feature type="domain" description="ABC3 transporter permease C-terminal" evidence="8">
    <location>
        <begin position="189"/>
        <end position="303"/>
    </location>
</feature>
<gene>
    <name evidence="10" type="ORF">BDD14_6704</name>
</gene>
<sequence>MTWITQFTTFDPQIQVALPKSNEVKQTSFNQVGPRYFETLQTNLLAGREFTDEDTDESRCIVNDLASKKIFNAAPSDALGQRVRVSFYNQINTECVVVGVVQSAKYADIHAPKSAILFLPITSVSIRYGGNTSNMVFLIRGEHEKEAEAAYLDVLAHIAPETGYSRFLPMQRQLNDALGKERLLSYMTMLFSGVALLLCGAATLSLLLMRVKLSIPEIAIRVALGATPLHAAGMVLREMVALIVIGTAVGGVSLRGVEYLSTYYLHFGKPIAMSDLLGAAGLLVAITLCAGGIPAIRAATLHPMKALCRDS</sequence>
<evidence type="ECO:0000256" key="7">
    <source>
        <dbReference type="SAM" id="Phobius"/>
    </source>
</evidence>
<evidence type="ECO:0000256" key="5">
    <source>
        <dbReference type="ARBA" id="ARBA00023136"/>
    </source>
</evidence>
<name>A0A4Q7Y057_9BACT</name>
<feature type="domain" description="MacB-like periplasmic core" evidence="9">
    <location>
        <begin position="22"/>
        <end position="146"/>
    </location>
</feature>
<accession>A0A4Q7Y057</accession>
<feature type="transmembrane region" description="Helical" evidence="7">
    <location>
        <begin position="239"/>
        <end position="257"/>
    </location>
</feature>
<dbReference type="InterPro" id="IPR025857">
    <property type="entry name" value="MacB_PCD"/>
</dbReference>
<dbReference type="RefSeq" id="WP_130425608.1">
    <property type="nucleotide sequence ID" value="NZ_SHKW01000008.1"/>
</dbReference>
<organism evidence="10 11">
    <name type="scientific">Edaphobacter modestus</name>
    <dbReference type="NCBI Taxonomy" id="388466"/>
    <lineage>
        <taxon>Bacteria</taxon>
        <taxon>Pseudomonadati</taxon>
        <taxon>Acidobacteriota</taxon>
        <taxon>Terriglobia</taxon>
        <taxon>Terriglobales</taxon>
        <taxon>Acidobacteriaceae</taxon>
        <taxon>Edaphobacter</taxon>
    </lineage>
</organism>
<evidence type="ECO:0000256" key="4">
    <source>
        <dbReference type="ARBA" id="ARBA00022989"/>
    </source>
</evidence>
<dbReference type="PANTHER" id="PTHR30572">
    <property type="entry name" value="MEMBRANE COMPONENT OF TRANSPORTER-RELATED"/>
    <property type="match status" value="1"/>
</dbReference>
<comment type="similarity">
    <text evidence="6">Belongs to the ABC-4 integral membrane protein family.</text>
</comment>
<dbReference type="Pfam" id="PF12704">
    <property type="entry name" value="MacB_PCD"/>
    <property type="match status" value="1"/>
</dbReference>
<dbReference type="GO" id="GO:0005886">
    <property type="term" value="C:plasma membrane"/>
    <property type="evidence" value="ECO:0007669"/>
    <property type="project" value="UniProtKB-SubCell"/>
</dbReference>
<keyword evidence="4 7" id="KW-1133">Transmembrane helix</keyword>
<evidence type="ECO:0000313" key="10">
    <source>
        <dbReference type="EMBL" id="RZU29105.1"/>
    </source>
</evidence>
<evidence type="ECO:0000256" key="1">
    <source>
        <dbReference type="ARBA" id="ARBA00004651"/>
    </source>
</evidence>
<evidence type="ECO:0000256" key="6">
    <source>
        <dbReference type="ARBA" id="ARBA00038076"/>
    </source>
</evidence>
<keyword evidence="11" id="KW-1185">Reference proteome</keyword>
<evidence type="ECO:0000259" key="8">
    <source>
        <dbReference type="Pfam" id="PF02687"/>
    </source>
</evidence>
<keyword evidence="2" id="KW-1003">Cell membrane</keyword>
<keyword evidence="5 7" id="KW-0472">Membrane</keyword>
<dbReference type="InterPro" id="IPR003838">
    <property type="entry name" value="ABC3_permease_C"/>
</dbReference>
<reference evidence="10 11" key="1">
    <citation type="submission" date="2019-02" db="EMBL/GenBank/DDBJ databases">
        <title>Genomic Encyclopedia of Archaeal and Bacterial Type Strains, Phase II (KMG-II): from individual species to whole genera.</title>
        <authorList>
            <person name="Goeker M."/>
        </authorList>
    </citation>
    <scope>NUCLEOTIDE SEQUENCE [LARGE SCALE GENOMIC DNA]</scope>
    <source>
        <strain evidence="10 11">DSM 18101</strain>
    </source>
</reference>
<evidence type="ECO:0000256" key="3">
    <source>
        <dbReference type="ARBA" id="ARBA00022692"/>
    </source>
</evidence>
<dbReference type="AlphaFoldDB" id="A0A4Q7Y057"/>
<evidence type="ECO:0000256" key="2">
    <source>
        <dbReference type="ARBA" id="ARBA00022475"/>
    </source>
</evidence>